<proteinExistence type="predicted"/>
<accession>A0ABY6KD36</accession>
<evidence type="ECO:0008006" key="4">
    <source>
        <dbReference type="Google" id="ProtNLM"/>
    </source>
</evidence>
<dbReference type="InterPro" id="IPR052709">
    <property type="entry name" value="Transposase-MT_Hybrid"/>
</dbReference>
<evidence type="ECO:0000313" key="3">
    <source>
        <dbReference type="Proteomes" id="UP001235939"/>
    </source>
</evidence>
<sequence length="335" mass="38562">MGSRVKLERISTEDEHRPGRPVESVTHENIYKIYDLVMLDRRIKFSDRIHISGSDHERTLGPQKAFCLSRSMIPFLTDVSGNYFLVQEFEIIRIFIVEAGYIDFVHVVLLLTNLSVSKQTVVYRKVSLQTSCLRLSRSEARAGTGHVHKSQKAFCPLQNKKAQFIFTYRRNILQHCPLGSLTFDPQSKGCKEKVIFGQSCPIQRNLLIDLLSWIRLGPITLHKSPSNNPCNGDTPVPLSPRKPRQFHQQERLWCLFLGFRGVKLSLAIIIKILRSKYEKLLKKREEESCPGILFTIKTMHRVIDAPYSPDIVPSNFHLFPHLKKSLSGIHFRSDE</sequence>
<feature type="region of interest" description="Disordered" evidence="1">
    <location>
        <begin position="1"/>
        <end position="21"/>
    </location>
</feature>
<dbReference type="PANTHER" id="PTHR46060">
    <property type="entry name" value="MARINER MOS1 TRANSPOSASE-LIKE PROTEIN"/>
    <property type="match status" value="1"/>
</dbReference>
<protein>
    <recommendedName>
        <fullName evidence="4">Maturase K</fullName>
    </recommendedName>
</protein>
<dbReference type="Proteomes" id="UP001235939">
    <property type="component" value="Chromosome 04"/>
</dbReference>
<evidence type="ECO:0000256" key="1">
    <source>
        <dbReference type="SAM" id="MobiDB-lite"/>
    </source>
</evidence>
<gene>
    <name evidence="2" type="ORF">LAZ67_4002790</name>
</gene>
<evidence type="ECO:0000313" key="2">
    <source>
        <dbReference type="EMBL" id="UYV66764.1"/>
    </source>
</evidence>
<name>A0ABY6KD36_9ARAC</name>
<dbReference type="EMBL" id="CP092866">
    <property type="protein sequence ID" value="UYV66764.1"/>
    <property type="molecule type" value="Genomic_DNA"/>
</dbReference>
<organism evidence="2 3">
    <name type="scientific">Cordylochernes scorpioides</name>
    <dbReference type="NCBI Taxonomy" id="51811"/>
    <lineage>
        <taxon>Eukaryota</taxon>
        <taxon>Metazoa</taxon>
        <taxon>Ecdysozoa</taxon>
        <taxon>Arthropoda</taxon>
        <taxon>Chelicerata</taxon>
        <taxon>Arachnida</taxon>
        <taxon>Pseudoscorpiones</taxon>
        <taxon>Cheliferoidea</taxon>
        <taxon>Chernetidae</taxon>
        <taxon>Cordylochernes</taxon>
    </lineage>
</organism>
<keyword evidence="3" id="KW-1185">Reference proteome</keyword>
<dbReference type="PANTHER" id="PTHR46060:SF1">
    <property type="entry name" value="MARINER MOS1 TRANSPOSASE-LIKE PROTEIN"/>
    <property type="match status" value="1"/>
</dbReference>
<reference evidence="2 3" key="1">
    <citation type="submission" date="2022-01" db="EMBL/GenBank/DDBJ databases">
        <title>A chromosomal length assembly of Cordylochernes scorpioides.</title>
        <authorList>
            <person name="Zeh D."/>
            <person name="Zeh J."/>
        </authorList>
    </citation>
    <scope>NUCLEOTIDE SEQUENCE [LARGE SCALE GENOMIC DNA]</scope>
    <source>
        <strain evidence="2">IN4F17</strain>
        <tissue evidence="2">Whole Body</tissue>
    </source>
</reference>